<evidence type="ECO:0000313" key="4">
    <source>
        <dbReference type="EMBL" id="MEE2001568.1"/>
    </source>
</evidence>
<evidence type="ECO:0000256" key="2">
    <source>
        <dbReference type="ARBA" id="ARBA00023140"/>
    </source>
</evidence>
<dbReference type="SUPFAM" id="SSF52096">
    <property type="entry name" value="ClpP/crotonase"/>
    <property type="match status" value="1"/>
</dbReference>
<dbReference type="EMBL" id="JAUHLI010000007">
    <property type="protein sequence ID" value="MEE2001568.1"/>
    <property type="molecule type" value="Genomic_DNA"/>
</dbReference>
<dbReference type="Proteomes" id="UP001336314">
    <property type="component" value="Unassembled WGS sequence"/>
</dbReference>
<name>A0ABU7J4Z1_9GAMM</name>
<gene>
    <name evidence="4" type="ORF">QWY20_08885</name>
</gene>
<keyword evidence="5" id="KW-1185">Reference proteome</keyword>
<comment type="caution">
    <text evidence="4">The sequence shown here is derived from an EMBL/GenBank/DDBJ whole genome shotgun (WGS) entry which is preliminary data.</text>
</comment>
<sequence length="252" mass="28181">MKEETMTGVEQQLQDGVLSLTLLRPDKKNALNQRMYQQLADALKQAAQDDQVKVVLLQGQDNCFTAGNDLQDFMGGGELNQQHPTVRFLYQLAEFPKPIVAAVAGLAIGIGTTALLHCELVYATADTRFQLPFTKLGLCPEAASSLLLPQLIGYHRACEYLLLAEPFDGLEAERMGLVNRLLPEAELLNFAWQKARQLAAMPTQAIQSSKRLLKASQREALQYTLREELNEFQQLLQSDACQQAVQQFFQKK</sequence>
<dbReference type="PANTHER" id="PTHR43684">
    <property type="match status" value="1"/>
</dbReference>
<dbReference type="InterPro" id="IPR001753">
    <property type="entry name" value="Enoyl-CoA_hydra/iso"/>
</dbReference>
<organism evidence="4 5">
    <name type="scientific">Alkalimonas cellulosilytica</name>
    <dbReference type="NCBI Taxonomy" id="3058395"/>
    <lineage>
        <taxon>Bacteria</taxon>
        <taxon>Pseudomonadati</taxon>
        <taxon>Pseudomonadota</taxon>
        <taxon>Gammaproteobacteria</taxon>
        <taxon>Alkalimonas</taxon>
    </lineage>
</organism>
<dbReference type="Gene3D" id="3.90.226.10">
    <property type="entry name" value="2-enoyl-CoA Hydratase, Chain A, domain 1"/>
    <property type="match status" value="1"/>
</dbReference>
<evidence type="ECO:0000256" key="3">
    <source>
        <dbReference type="ARBA" id="ARBA00023235"/>
    </source>
</evidence>
<dbReference type="CDD" id="cd06558">
    <property type="entry name" value="crotonase-like"/>
    <property type="match status" value="1"/>
</dbReference>
<dbReference type="InterPro" id="IPR029045">
    <property type="entry name" value="ClpP/crotonase-like_dom_sf"/>
</dbReference>
<dbReference type="InterPro" id="IPR051053">
    <property type="entry name" value="ECH/Chromodomain_protein"/>
</dbReference>
<accession>A0ABU7J4Z1</accession>
<proteinExistence type="predicted"/>
<keyword evidence="3" id="KW-0413">Isomerase</keyword>
<dbReference type="PANTHER" id="PTHR43684:SF1">
    <property type="entry name" value="ENOYL-COA DELTA ISOMERASE 2"/>
    <property type="match status" value="1"/>
</dbReference>
<keyword evidence="2" id="KW-0576">Peroxisome</keyword>
<comment type="subcellular location">
    <subcellularLocation>
        <location evidence="1">Peroxisome</location>
    </subcellularLocation>
</comment>
<evidence type="ECO:0000256" key="1">
    <source>
        <dbReference type="ARBA" id="ARBA00004275"/>
    </source>
</evidence>
<dbReference type="RefSeq" id="WP_330128665.1">
    <property type="nucleotide sequence ID" value="NZ_JAUHLI010000007.1"/>
</dbReference>
<reference evidence="4 5" key="1">
    <citation type="submission" date="2023-07" db="EMBL/GenBank/DDBJ databases">
        <title>Alkalimonas sp., MEB108 novel, alkaliphilic bacterium isolated from Lonar Lake, India.</title>
        <authorList>
            <person name="Joshi A."/>
            <person name="Thite S."/>
        </authorList>
    </citation>
    <scope>NUCLEOTIDE SEQUENCE [LARGE SCALE GENOMIC DNA]</scope>
    <source>
        <strain evidence="4 5">MEB108</strain>
    </source>
</reference>
<dbReference type="Pfam" id="PF00378">
    <property type="entry name" value="ECH_1"/>
    <property type="match status" value="1"/>
</dbReference>
<evidence type="ECO:0000313" key="5">
    <source>
        <dbReference type="Proteomes" id="UP001336314"/>
    </source>
</evidence>
<protein>
    <submittedName>
        <fullName evidence="4">Enoyl-CoA hydratase</fullName>
    </submittedName>
</protein>